<evidence type="ECO:0000256" key="4">
    <source>
        <dbReference type="ARBA" id="ARBA00023136"/>
    </source>
</evidence>
<dbReference type="PANTHER" id="PTHR36116:SF1">
    <property type="entry name" value="UPF0060 MEMBRANE PROTEIN YNFA"/>
    <property type="match status" value="1"/>
</dbReference>
<comment type="subcellular location">
    <subcellularLocation>
        <location evidence="5">Cell membrane</location>
        <topology evidence="5">Multi-pass membrane protein</topology>
    </subcellularLocation>
</comment>
<evidence type="ECO:0000313" key="6">
    <source>
        <dbReference type="EMBL" id="CAD7288752.1"/>
    </source>
</evidence>
<evidence type="ECO:0000256" key="2">
    <source>
        <dbReference type="ARBA" id="ARBA00022692"/>
    </source>
</evidence>
<comment type="caution">
    <text evidence="6">The sequence shown here is derived from an EMBL/GenBank/DDBJ whole genome shotgun (WGS) entry which is preliminary data.</text>
</comment>
<feature type="transmembrane region" description="Helical" evidence="5">
    <location>
        <begin position="56"/>
        <end position="77"/>
    </location>
</feature>
<evidence type="ECO:0000256" key="5">
    <source>
        <dbReference type="HAMAP-Rule" id="MF_00010"/>
    </source>
</evidence>
<feature type="transmembrane region" description="Helical" evidence="5">
    <location>
        <begin position="32"/>
        <end position="50"/>
    </location>
</feature>
<reference evidence="6 7" key="1">
    <citation type="submission" date="2020-11" db="EMBL/GenBank/DDBJ databases">
        <authorList>
            <person name="Peeters C."/>
        </authorList>
    </citation>
    <scope>NUCLEOTIDE SEQUENCE [LARGE SCALE GENOMIC DNA]</scope>
    <source>
        <strain evidence="6 7">LMG 7974</strain>
    </source>
</reference>
<dbReference type="InterPro" id="IPR037185">
    <property type="entry name" value="EmrE-like"/>
</dbReference>
<feature type="transmembrane region" description="Helical" evidence="5">
    <location>
        <begin position="89"/>
        <end position="107"/>
    </location>
</feature>
<dbReference type="Pfam" id="PF02694">
    <property type="entry name" value="UPF0060"/>
    <property type="match status" value="1"/>
</dbReference>
<keyword evidence="4 5" id="KW-0472">Membrane</keyword>
<name>A0ABM8Q719_9BACT</name>
<dbReference type="PANTHER" id="PTHR36116">
    <property type="entry name" value="UPF0060 MEMBRANE PROTEIN YNFA"/>
    <property type="match status" value="1"/>
</dbReference>
<comment type="similarity">
    <text evidence="5">Belongs to the UPF0060 family.</text>
</comment>
<feature type="transmembrane region" description="Helical" evidence="5">
    <location>
        <begin position="6"/>
        <end position="25"/>
    </location>
</feature>
<organism evidence="6 7">
    <name type="scientific">Campylobacter majalis</name>
    <dbReference type="NCBI Taxonomy" id="2790656"/>
    <lineage>
        <taxon>Bacteria</taxon>
        <taxon>Pseudomonadati</taxon>
        <taxon>Campylobacterota</taxon>
        <taxon>Epsilonproteobacteria</taxon>
        <taxon>Campylobacterales</taxon>
        <taxon>Campylobacteraceae</taxon>
        <taxon>Campylobacter</taxon>
    </lineage>
</organism>
<keyword evidence="3 5" id="KW-1133">Transmembrane helix</keyword>
<evidence type="ECO:0000313" key="7">
    <source>
        <dbReference type="Proteomes" id="UP000789803"/>
    </source>
</evidence>
<dbReference type="InterPro" id="IPR003844">
    <property type="entry name" value="UPF0060"/>
</dbReference>
<keyword evidence="1 5" id="KW-1003">Cell membrane</keyword>
<dbReference type="SUPFAM" id="SSF103481">
    <property type="entry name" value="Multidrug resistance efflux transporter EmrE"/>
    <property type="match status" value="1"/>
</dbReference>
<proteinExistence type="inferred from homology"/>
<accession>A0ABM8Q719</accession>
<dbReference type="EMBL" id="CAJHOF010000009">
    <property type="protein sequence ID" value="CAD7288752.1"/>
    <property type="molecule type" value="Genomic_DNA"/>
</dbReference>
<evidence type="ECO:0000256" key="3">
    <source>
        <dbReference type="ARBA" id="ARBA00022989"/>
    </source>
</evidence>
<evidence type="ECO:0000256" key="1">
    <source>
        <dbReference type="ARBA" id="ARBA00022475"/>
    </source>
</evidence>
<dbReference type="Proteomes" id="UP000789803">
    <property type="component" value="Unassembled WGS sequence"/>
</dbReference>
<gene>
    <name evidence="6" type="ORF">LMG7974_01135</name>
</gene>
<dbReference type="HAMAP" id="MF_00010">
    <property type="entry name" value="UPF0060"/>
    <property type="match status" value="1"/>
</dbReference>
<protein>
    <submittedName>
        <fullName evidence="6">Uncharacterized protein</fullName>
    </submittedName>
</protein>
<dbReference type="RefSeq" id="WP_229932936.1">
    <property type="nucleotide sequence ID" value="NZ_CAJHOF010000009.1"/>
</dbReference>
<sequence>MITEIIFYIVAGFFEILGCFMFWEYFKNDKPVWYLGIGVVSLVIFAFVLTRVESEFAGRAYAAYGGIYIICSLLWLNFIEKQEFGRYDLIGSIIALCGALIIIYPSLNNG</sequence>
<dbReference type="NCBIfam" id="NF002586">
    <property type="entry name" value="PRK02237.1"/>
    <property type="match status" value="1"/>
</dbReference>
<keyword evidence="7" id="KW-1185">Reference proteome</keyword>
<keyword evidence="2 5" id="KW-0812">Transmembrane</keyword>